<dbReference type="Gene3D" id="3.40.50.10540">
    <property type="entry name" value="Crotonobetainyl-coa:carnitine coa-transferase, domain 1"/>
    <property type="match status" value="1"/>
</dbReference>
<evidence type="ECO:0000256" key="1">
    <source>
        <dbReference type="ARBA" id="ARBA00008383"/>
    </source>
</evidence>
<dbReference type="AlphaFoldDB" id="A0A2J6QP15"/>
<evidence type="ECO:0000313" key="3">
    <source>
        <dbReference type="Proteomes" id="UP000235672"/>
    </source>
</evidence>
<comment type="similarity">
    <text evidence="1">Belongs to the CoA-transferase III family.</text>
</comment>
<dbReference type="InterPro" id="IPR052985">
    <property type="entry name" value="CoA-trans_III_biosynth/detox"/>
</dbReference>
<dbReference type="Proteomes" id="UP000235672">
    <property type="component" value="Unassembled WGS sequence"/>
</dbReference>
<reference evidence="2 3" key="1">
    <citation type="submission" date="2016-05" db="EMBL/GenBank/DDBJ databases">
        <title>A degradative enzymes factory behind the ericoid mycorrhizal symbiosis.</title>
        <authorList>
            <consortium name="DOE Joint Genome Institute"/>
            <person name="Martino E."/>
            <person name="Morin E."/>
            <person name="Grelet G."/>
            <person name="Kuo A."/>
            <person name="Kohler A."/>
            <person name="Daghino S."/>
            <person name="Barry K."/>
            <person name="Choi C."/>
            <person name="Cichocki N."/>
            <person name="Clum A."/>
            <person name="Copeland A."/>
            <person name="Hainaut M."/>
            <person name="Haridas S."/>
            <person name="Labutti K."/>
            <person name="Lindquist E."/>
            <person name="Lipzen A."/>
            <person name="Khouja H.-R."/>
            <person name="Murat C."/>
            <person name="Ohm R."/>
            <person name="Olson A."/>
            <person name="Spatafora J."/>
            <person name="Veneault-Fourrey C."/>
            <person name="Henrissat B."/>
            <person name="Grigoriev I."/>
            <person name="Martin F."/>
            <person name="Perotto S."/>
        </authorList>
    </citation>
    <scope>NUCLEOTIDE SEQUENCE [LARGE SCALE GENOMIC DNA]</scope>
    <source>
        <strain evidence="2 3">UAMH 7357</strain>
    </source>
</reference>
<accession>A0A2J6QP15</accession>
<dbReference type="InterPro" id="IPR003673">
    <property type="entry name" value="CoA-Trfase_fam_III"/>
</dbReference>
<proteinExistence type="inferred from homology"/>
<keyword evidence="2" id="KW-0808">Transferase</keyword>
<dbReference type="PANTHER" id="PTHR48229:SF1">
    <property type="entry name" value="ALPHA METHYLACYL-COA RACEMASE-RELATED"/>
    <property type="match status" value="1"/>
</dbReference>
<dbReference type="InterPro" id="IPR023606">
    <property type="entry name" value="CoA-Trfase_III_dom_1_sf"/>
</dbReference>
<evidence type="ECO:0000313" key="2">
    <source>
        <dbReference type="EMBL" id="PMD27998.1"/>
    </source>
</evidence>
<dbReference type="GO" id="GO:0016740">
    <property type="term" value="F:transferase activity"/>
    <property type="evidence" value="ECO:0007669"/>
    <property type="project" value="UniProtKB-KW"/>
</dbReference>
<dbReference type="SUPFAM" id="SSF89796">
    <property type="entry name" value="CoA-transferase family III (CaiB/BaiF)"/>
    <property type="match status" value="2"/>
</dbReference>
<sequence>MASHPTKKDIYGPGTFTDVDFTPVPQECTRILHHLAETTPGFTTDPAILDNVHFHGADYPIIPGPLKSQVFAAVLQAMAGIVGSEISTMRGNATGKISIDTDQAALYPATPSIVTLDGKYVGEFIKSGEASKVWTNLDRGALDLNPMYFRTWAIYPTKDPDVWYQIMGSLNPPELLRAFSLDPDGPAKTNDEAYQLIKAELEKYSARELEMKCMEKGLSGQTCYTPKAWRETLMGQLLGKHPLINYKVQRQAVMTPPVPFSVTEDKRPLAGIKVIELARVIAAPASGAALASFGADVVRIQSHDLPDPNLLQFTLTAGKRTCALDLTKERHKEHLYKLMEEADVIIQSYRQGSLARKGFGLDDLLEIANRRGKGIIYLDLNCYGPDGYYAERPGWQQIADAASGCSYVCGKAYGFPEGTGVLPSLPIADMCCGAVATVSIMMALRDRARHGGSYYGNASLTATDCVQVNEDFSLYSPEVVKKIQDTHNFDPMTPDLHVLELLSVVVSAWKNTTDVLKRNEIFTVFENTPFGHSVRMLAPLVRYENAEVSPKWLTSSKPYCYDEEIAFAGTT</sequence>
<name>A0A2J6QP15_9HELO</name>
<dbReference type="PANTHER" id="PTHR48229">
    <property type="entry name" value="CAIB/BAIF FAMILY ENZYME (AFU_ORTHOLOGUE AFUA_1G05360)-RELATED"/>
    <property type="match status" value="1"/>
</dbReference>
<dbReference type="STRING" id="1745343.A0A2J6QP15"/>
<protein>
    <submittedName>
        <fullName evidence="2">CoA-transferase family III</fullName>
    </submittedName>
</protein>
<organism evidence="2 3">
    <name type="scientific">Hyaloscypha hepaticicola</name>
    <dbReference type="NCBI Taxonomy" id="2082293"/>
    <lineage>
        <taxon>Eukaryota</taxon>
        <taxon>Fungi</taxon>
        <taxon>Dikarya</taxon>
        <taxon>Ascomycota</taxon>
        <taxon>Pezizomycotina</taxon>
        <taxon>Leotiomycetes</taxon>
        <taxon>Helotiales</taxon>
        <taxon>Hyaloscyphaceae</taxon>
        <taxon>Hyaloscypha</taxon>
    </lineage>
</organism>
<dbReference type="Pfam" id="PF02515">
    <property type="entry name" value="CoA_transf_3"/>
    <property type="match status" value="1"/>
</dbReference>
<keyword evidence="3" id="KW-1185">Reference proteome</keyword>
<dbReference type="OrthoDB" id="2308815at2759"/>
<dbReference type="EMBL" id="KZ613465">
    <property type="protein sequence ID" value="PMD27998.1"/>
    <property type="molecule type" value="Genomic_DNA"/>
</dbReference>
<gene>
    <name evidence="2" type="ORF">NA56DRAFT_721864</name>
</gene>